<feature type="compositionally biased region" description="Basic and acidic residues" evidence="1">
    <location>
        <begin position="79"/>
        <end position="92"/>
    </location>
</feature>
<protein>
    <submittedName>
        <fullName evidence="2">Uncharacterized protein</fullName>
    </submittedName>
</protein>
<feature type="compositionally biased region" description="Low complexity" evidence="1">
    <location>
        <begin position="8"/>
        <end position="20"/>
    </location>
</feature>
<dbReference type="AlphaFoldDB" id="A0AAV7MY51"/>
<gene>
    <name evidence="2" type="ORF">NDU88_005471</name>
</gene>
<dbReference type="Proteomes" id="UP001066276">
    <property type="component" value="Chromosome 9"/>
</dbReference>
<evidence type="ECO:0000256" key="1">
    <source>
        <dbReference type="SAM" id="MobiDB-lite"/>
    </source>
</evidence>
<reference evidence="2" key="1">
    <citation type="journal article" date="2022" name="bioRxiv">
        <title>Sequencing and chromosome-scale assembly of the giantPleurodeles waltlgenome.</title>
        <authorList>
            <person name="Brown T."/>
            <person name="Elewa A."/>
            <person name="Iarovenko S."/>
            <person name="Subramanian E."/>
            <person name="Araus A.J."/>
            <person name="Petzold A."/>
            <person name="Susuki M."/>
            <person name="Suzuki K.-i.T."/>
            <person name="Hayashi T."/>
            <person name="Toyoda A."/>
            <person name="Oliveira C."/>
            <person name="Osipova E."/>
            <person name="Leigh N.D."/>
            <person name="Simon A."/>
            <person name="Yun M.H."/>
        </authorList>
    </citation>
    <scope>NUCLEOTIDE SEQUENCE</scope>
    <source>
        <strain evidence="2">20211129_DDA</strain>
        <tissue evidence="2">Liver</tissue>
    </source>
</reference>
<dbReference type="EMBL" id="JANPWB010000013">
    <property type="protein sequence ID" value="KAJ1108089.1"/>
    <property type="molecule type" value="Genomic_DNA"/>
</dbReference>
<organism evidence="2 3">
    <name type="scientific">Pleurodeles waltl</name>
    <name type="common">Iberian ribbed newt</name>
    <dbReference type="NCBI Taxonomy" id="8319"/>
    <lineage>
        <taxon>Eukaryota</taxon>
        <taxon>Metazoa</taxon>
        <taxon>Chordata</taxon>
        <taxon>Craniata</taxon>
        <taxon>Vertebrata</taxon>
        <taxon>Euteleostomi</taxon>
        <taxon>Amphibia</taxon>
        <taxon>Batrachia</taxon>
        <taxon>Caudata</taxon>
        <taxon>Salamandroidea</taxon>
        <taxon>Salamandridae</taxon>
        <taxon>Pleurodelinae</taxon>
        <taxon>Pleurodeles</taxon>
    </lineage>
</organism>
<comment type="caution">
    <text evidence="2">The sequence shown here is derived from an EMBL/GenBank/DDBJ whole genome shotgun (WGS) entry which is preliminary data.</text>
</comment>
<name>A0AAV7MY51_PLEWA</name>
<sequence length="106" mass="11763">MCKPLPQSTGGTTESSTPESLYNFGILGQKWEEDGERRQENVAGGTREGARGRKDKEAPETEEVTEVREKRKQGPRVSRGVERQERARETHGPCHVAGGTWLSKAL</sequence>
<accession>A0AAV7MY51</accession>
<evidence type="ECO:0000313" key="2">
    <source>
        <dbReference type="EMBL" id="KAJ1108089.1"/>
    </source>
</evidence>
<feature type="compositionally biased region" description="Basic and acidic residues" evidence="1">
    <location>
        <begin position="30"/>
        <end position="40"/>
    </location>
</feature>
<proteinExistence type="predicted"/>
<keyword evidence="3" id="KW-1185">Reference proteome</keyword>
<feature type="compositionally biased region" description="Basic and acidic residues" evidence="1">
    <location>
        <begin position="48"/>
        <end position="69"/>
    </location>
</feature>
<feature type="region of interest" description="Disordered" evidence="1">
    <location>
        <begin position="1"/>
        <end position="106"/>
    </location>
</feature>
<evidence type="ECO:0000313" key="3">
    <source>
        <dbReference type="Proteomes" id="UP001066276"/>
    </source>
</evidence>